<feature type="modified residue" description="4-aspartylphosphate" evidence="2">
    <location>
        <position position="79"/>
    </location>
</feature>
<evidence type="ECO:0000259" key="3">
    <source>
        <dbReference type="PROSITE" id="PS50110"/>
    </source>
</evidence>
<dbReference type="GO" id="GO:0000160">
    <property type="term" value="P:phosphorelay signal transduction system"/>
    <property type="evidence" value="ECO:0007669"/>
    <property type="project" value="InterPro"/>
</dbReference>
<protein>
    <submittedName>
        <fullName evidence="4">Fused response regulator/phosphatase</fullName>
    </submittedName>
</protein>
<dbReference type="AlphaFoldDB" id="A0A8J3D5W3"/>
<dbReference type="PROSITE" id="PS50110">
    <property type="entry name" value="RESPONSE_REGULATORY"/>
    <property type="match status" value="1"/>
</dbReference>
<feature type="domain" description="Response regulatory" evidence="3">
    <location>
        <begin position="25"/>
        <end position="145"/>
    </location>
</feature>
<dbReference type="InterPro" id="IPR011006">
    <property type="entry name" value="CheY-like_superfamily"/>
</dbReference>
<accession>A0A8J3D5W3</accession>
<evidence type="ECO:0000256" key="2">
    <source>
        <dbReference type="PROSITE-ProRule" id="PRU00169"/>
    </source>
</evidence>
<dbReference type="EMBL" id="BMXF01000001">
    <property type="protein sequence ID" value="GHB57779.1"/>
    <property type="molecule type" value="Genomic_DNA"/>
</dbReference>
<dbReference type="GO" id="GO:0016791">
    <property type="term" value="F:phosphatase activity"/>
    <property type="evidence" value="ECO:0007669"/>
    <property type="project" value="TreeGrafter"/>
</dbReference>
<dbReference type="Pfam" id="PF00072">
    <property type="entry name" value="Response_reg"/>
    <property type="match status" value="1"/>
</dbReference>
<sequence length="413" mass="47298">MEAFKLTQVLRNFGTNQLKKLTTMKILNVDDELDMEMLISQRFRKQIRDKQFEFVFAHNGIEALEKLDEHEDIALILSDINMPEMDGLTFLSMVNERKNPALKAVMVSAYGDMDNIRVAMNRGAYDFITKPINFEDLEITINKTIEHINMVKLFQHERDQLVAIKNDLDIAKEIQQSMLPKESPPFPDRLDIDLHAFLEPAKVVGGDLFDYFLLDENHLFFIIGDVSDKGIPAALFMAITKAIFKSHFLSPTYQNLTDEVRQVNHFLSTNNNSFMFVTAFMGIINLKTGSVEYIDAGHEPPLIRRKDGTVETVKKQGGLALAIDKDYAYTPQSLQLAHGDTFFLYTDGATDANNRENDRYGFKRLEEHLHALSGEETPKEINDSLLAKLKEFIGEEDQFDDITVLTIHYKEDM</sequence>
<evidence type="ECO:0000313" key="4">
    <source>
        <dbReference type="EMBL" id="GHB57779.1"/>
    </source>
</evidence>
<dbReference type="InterPro" id="IPR052016">
    <property type="entry name" value="Bact_Sigma-Reg"/>
</dbReference>
<dbReference type="Pfam" id="PF07228">
    <property type="entry name" value="SpoIIE"/>
    <property type="match status" value="1"/>
</dbReference>
<gene>
    <name evidence="4" type="ORF">GCM10007390_09000</name>
</gene>
<dbReference type="InterPro" id="IPR036457">
    <property type="entry name" value="PPM-type-like_dom_sf"/>
</dbReference>
<keyword evidence="2" id="KW-0597">Phosphoprotein</keyword>
<dbReference type="Gene3D" id="3.40.50.2300">
    <property type="match status" value="1"/>
</dbReference>
<comment type="caution">
    <text evidence="4">The sequence shown here is derived from an EMBL/GenBank/DDBJ whole genome shotgun (WGS) entry which is preliminary data.</text>
</comment>
<proteinExistence type="predicted"/>
<keyword evidence="5" id="KW-1185">Reference proteome</keyword>
<evidence type="ECO:0000256" key="1">
    <source>
        <dbReference type="ARBA" id="ARBA00022801"/>
    </source>
</evidence>
<evidence type="ECO:0000313" key="5">
    <source>
        <dbReference type="Proteomes" id="UP000598271"/>
    </source>
</evidence>
<dbReference type="SUPFAM" id="SSF52172">
    <property type="entry name" value="CheY-like"/>
    <property type="match status" value="1"/>
</dbReference>
<reference evidence="4 5" key="1">
    <citation type="journal article" date="2014" name="Int. J. Syst. Evol. Microbiol.">
        <title>Complete genome sequence of Corynebacterium casei LMG S-19264T (=DSM 44701T), isolated from a smear-ripened cheese.</title>
        <authorList>
            <consortium name="US DOE Joint Genome Institute (JGI-PGF)"/>
            <person name="Walter F."/>
            <person name="Albersmeier A."/>
            <person name="Kalinowski J."/>
            <person name="Ruckert C."/>
        </authorList>
    </citation>
    <scope>NUCLEOTIDE SEQUENCE [LARGE SCALE GENOMIC DNA]</scope>
    <source>
        <strain evidence="4 5">KCTC 12866</strain>
    </source>
</reference>
<dbReference type="PANTHER" id="PTHR43156:SF2">
    <property type="entry name" value="STAGE II SPORULATION PROTEIN E"/>
    <property type="match status" value="1"/>
</dbReference>
<dbReference type="Proteomes" id="UP000598271">
    <property type="component" value="Unassembled WGS sequence"/>
</dbReference>
<dbReference type="Gene3D" id="3.60.40.10">
    <property type="entry name" value="PPM-type phosphatase domain"/>
    <property type="match status" value="1"/>
</dbReference>
<dbReference type="SMART" id="SM00331">
    <property type="entry name" value="PP2C_SIG"/>
    <property type="match status" value="1"/>
</dbReference>
<dbReference type="InterPro" id="IPR001789">
    <property type="entry name" value="Sig_transdc_resp-reg_receiver"/>
</dbReference>
<dbReference type="InterPro" id="IPR001932">
    <property type="entry name" value="PPM-type_phosphatase-like_dom"/>
</dbReference>
<dbReference type="SMART" id="SM00448">
    <property type="entry name" value="REC"/>
    <property type="match status" value="1"/>
</dbReference>
<dbReference type="PANTHER" id="PTHR43156">
    <property type="entry name" value="STAGE II SPORULATION PROTEIN E-RELATED"/>
    <property type="match status" value="1"/>
</dbReference>
<keyword evidence="1" id="KW-0378">Hydrolase</keyword>
<dbReference type="SUPFAM" id="SSF81606">
    <property type="entry name" value="PP2C-like"/>
    <property type="match status" value="1"/>
</dbReference>
<name>A0A8J3D5W3_9BACT</name>
<organism evidence="4 5">
    <name type="scientific">Persicitalea jodogahamensis</name>
    <dbReference type="NCBI Taxonomy" id="402147"/>
    <lineage>
        <taxon>Bacteria</taxon>
        <taxon>Pseudomonadati</taxon>
        <taxon>Bacteroidota</taxon>
        <taxon>Cytophagia</taxon>
        <taxon>Cytophagales</taxon>
        <taxon>Spirosomataceae</taxon>
        <taxon>Persicitalea</taxon>
    </lineage>
</organism>